<dbReference type="Pfam" id="PF00353">
    <property type="entry name" value="HemolysinCabind"/>
    <property type="match status" value="3"/>
</dbReference>
<dbReference type="PRINTS" id="PR00313">
    <property type="entry name" value="CABNDNGRPT"/>
</dbReference>
<dbReference type="PANTHER" id="PTHR38340:SF1">
    <property type="entry name" value="S-LAYER PROTEIN"/>
    <property type="match status" value="1"/>
</dbReference>
<dbReference type="PROSITE" id="PS00330">
    <property type="entry name" value="HEMOLYSIN_CALCIUM"/>
    <property type="match status" value="3"/>
</dbReference>
<reference evidence="5" key="1">
    <citation type="submission" date="2016-10" db="EMBL/GenBank/DDBJ databases">
        <authorList>
            <person name="Varghese N."/>
            <person name="Submissions S."/>
        </authorList>
    </citation>
    <scope>NUCLEOTIDE SEQUENCE [LARGE SCALE GENOMIC DNA]</scope>
    <source>
        <strain evidence="5">DSM 17834</strain>
    </source>
</reference>
<sequence>DDILIGGAGNDLLNGGQGVDTMIGGTGNDMYIVDNAGDVVVEGLNAGVDRVHTLLSSYTLGASLENLSYAGTGAFHGIGNSLNNQITGGGGNDILSGGNGLGDDILIGGAGNDLLNGGQGVDTMIGGTGNDMYIVDNAGDVVIEGLNAGVDRVHTLLSSYTLGASLENLSYAGTDAFMGTGNGLANTITGGTGNDVLTGGAGNDTLVGGLGNDTFMFAAGFGNDRILDFDANPTGGQDLLNIAALGVTAANFAANVAIADVGADTLVTIGADSIRLVGIADATTITQTDFILAV</sequence>
<organism evidence="4 5">
    <name type="scientific">Pseudomonas borbori</name>
    <dbReference type="NCBI Taxonomy" id="289003"/>
    <lineage>
        <taxon>Bacteria</taxon>
        <taxon>Pseudomonadati</taxon>
        <taxon>Pseudomonadota</taxon>
        <taxon>Gammaproteobacteria</taxon>
        <taxon>Pseudomonadales</taxon>
        <taxon>Pseudomonadaceae</taxon>
        <taxon>Pseudomonas</taxon>
    </lineage>
</organism>
<evidence type="ECO:0000256" key="2">
    <source>
        <dbReference type="ARBA" id="ARBA00022525"/>
    </source>
</evidence>
<feature type="non-terminal residue" evidence="4">
    <location>
        <position position="1"/>
    </location>
</feature>
<evidence type="ECO:0000313" key="4">
    <source>
        <dbReference type="EMBL" id="SFQ30831.1"/>
    </source>
</evidence>
<dbReference type="OrthoDB" id="223957at2"/>
<dbReference type="GO" id="GO:0005576">
    <property type="term" value="C:extracellular region"/>
    <property type="evidence" value="ECO:0007669"/>
    <property type="project" value="UniProtKB-SubCell"/>
</dbReference>
<dbReference type="SUPFAM" id="SSF51120">
    <property type="entry name" value="beta-Roll"/>
    <property type="match status" value="3"/>
</dbReference>
<dbReference type="InterPro" id="IPR011049">
    <property type="entry name" value="Serralysin-like_metalloprot_C"/>
</dbReference>
<dbReference type="Proteomes" id="UP000198784">
    <property type="component" value="Unassembled WGS sequence"/>
</dbReference>
<dbReference type="Gene3D" id="2.150.10.10">
    <property type="entry name" value="Serralysin-like metalloprotease, C-terminal"/>
    <property type="match status" value="3"/>
</dbReference>
<dbReference type="AlphaFoldDB" id="A0A1I5XFT7"/>
<accession>A0A1I5XFT7</accession>
<evidence type="ECO:0000256" key="3">
    <source>
        <dbReference type="ARBA" id="ARBA00022837"/>
    </source>
</evidence>
<protein>
    <submittedName>
        <fullName evidence="4">Hemolysin-type calcium-binding repeat-containing protein</fullName>
    </submittedName>
</protein>
<dbReference type="EMBL" id="FOWX01000058">
    <property type="protein sequence ID" value="SFQ30831.1"/>
    <property type="molecule type" value="Genomic_DNA"/>
</dbReference>
<comment type="subcellular location">
    <subcellularLocation>
        <location evidence="1">Secreted</location>
    </subcellularLocation>
</comment>
<dbReference type="InterPro" id="IPR050557">
    <property type="entry name" value="RTX_toxin/Mannuronan_C5-epim"/>
</dbReference>
<dbReference type="InterPro" id="IPR018511">
    <property type="entry name" value="Hemolysin-typ_Ca-bd_CS"/>
</dbReference>
<dbReference type="STRING" id="289003.SAMN05216190_1582"/>
<evidence type="ECO:0000256" key="1">
    <source>
        <dbReference type="ARBA" id="ARBA00004613"/>
    </source>
</evidence>
<evidence type="ECO:0000313" key="5">
    <source>
        <dbReference type="Proteomes" id="UP000198784"/>
    </source>
</evidence>
<dbReference type="InterPro" id="IPR001343">
    <property type="entry name" value="Hemolysn_Ca-bd"/>
</dbReference>
<dbReference type="GO" id="GO:0005509">
    <property type="term" value="F:calcium ion binding"/>
    <property type="evidence" value="ECO:0007669"/>
    <property type="project" value="InterPro"/>
</dbReference>
<gene>
    <name evidence="4" type="ORF">SAMN05216190_1582</name>
</gene>
<keyword evidence="3" id="KW-0106">Calcium</keyword>
<dbReference type="RefSeq" id="WP_090505959.1">
    <property type="nucleotide sequence ID" value="NZ_FOWX01000058.1"/>
</dbReference>
<proteinExistence type="predicted"/>
<keyword evidence="5" id="KW-1185">Reference proteome</keyword>
<keyword evidence="2" id="KW-0964">Secreted</keyword>
<dbReference type="PANTHER" id="PTHR38340">
    <property type="entry name" value="S-LAYER PROTEIN"/>
    <property type="match status" value="1"/>
</dbReference>
<name>A0A1I5XFT7_9PSED</name>